<name>A0A930BUS1_9RHOO</name>
<sequence>MQQGWERDVMIKVFNHWFSVRSVAGALLDSSFLIVGLVVVLMWVGSGLPLHLGQVIAFSCVFAVVMLGINLLLGFYQRTTTRPYRNDRARVVLSIYLAIPVAYLLYGLLPIATLNRELIQLSAMSALFGTLVSRIGATQSSATKILRRRILVFGTGPQAVAVKHALERSDPSAEIIGFYPGANEDQPQVASNMVLSRALSLTDTARNLKTDEIVVAVSERRGGSMPLRELLDCKLQGIKVVDLASHFEQTLGQIRLDSLYAGWLIFGDGFRQGSLRSGVKRLFDIA</sequence>
<reference evidence="2" key="1">
    <citation type="submission" date="2020-04" db="EMBL/GenBank/DDBJ databases">
        <title>Deep metagenomics examines the oral microbiome during advanced dental caries in children, revealing novel taxa and co-occurrences with host molecules.</title>
        <authorList>
            <person name="Baker J.L."/>
            <person name="Morton J.T."/>
            <person name="Dinis M."/>
            <person name="Alvarez R."/>
            <person name="Tran N.C."/>
            <person name="Knight R."/>
            <person name="Edlund A."/>
        </authorList>
    </citation>
    <scope>NUCLEOTIDE SEQUENCE</scope>
    <source>
        <strain evidence="2">JCVI_32_bin.24</strain>
    </source>
</reference>
<dbReference type="GO" id="GO:0016740">
    <property type="term" value="F:transferase activity"/>
    <property type="evidence" value="ECO:0007669"/>
    <property type="project" value="UniProtKB-KW"/>
</dbReference>
<protein>
    <submittedName>
        <fullName evidence="2">Sugar transferase</fullName>
    </submittedName>
</protein>
<proteinExistence type="predicted"/>
<feature type="transmembrane region" description="Helical" evidence="1">
    <location>
        <begin position="56"/>
        <end position="76"/>
    </location>
</feature>
<feature type="transmembrane region" description="Helical" evidence="1">
    <location>
        <begin position="20"/>
        <end position="44"/>
    </location>
</feature>
<dbReference type="Gene3D" id="3.40.50.720">
    <property type="entry name" value="NAD(P)-binding Rossmann-like Domain"/>
    <property type="match status" value="1"/>
</dbReference>
<dbReference type="AlphaFoldDB" id="A0A930BUS1"/>
<feature type="transmembrane region" description="Helical" evidence="1">
    <location>
        <begin position="88"/>
        <end position="106"/>
    </location>
</feature>
<keyword evidence="1" id="KW-1133">Transmembrane helix</keyword>
<keyword evidence="1" id="KW-0472">Membrane</keyword>
<organism evidence="2 3">
    <name type="scientific">Dechloromonas agitata</name>
    <dbReference type="NCBI Taxonomy" id="73030"/>
    <lineage>
        <taxon>Bacteria</taxon>
        <taxon>Pseudomonadati</taxon>
        <taxon>Pseudomonadota</taxon>
        <taxon>Betaproteobacteria</taxon>
        <taxon>Rhodocyclales</taxon>
        <taxon>Azonexaceae</taxon>
        <taxon>Dechloromonas</taxon>
    </lineage>
</organism>
<evidence type="ECO:0000256" key="1">
    <source>
        <dbReference type="SAM" id="Phobius"/>
    </source>
</evidence>
<keyword evidence="1" id="KW-0812">Transmembrane</keyword>
<gene>
    <name evidence="2" type="ORF">HXL68_14585</name>
</gene>
<feature type="non-terminal residue" evidence="2">
    <location>
        <position position="286"/>
    </location>
</feature>
<evidence type="ECO:0000313" key="3">
    <source>
        <dbReference type="Proteomes" id="UP000718593"/>
    </source>
</evidence>
<evidence type="ECO:0000313" key="2">
    <source>
        <dbReference type="EMBL" id="MBF1166252.1"/>
    </source>
</evidence>
<dbReference type="EMBL" id="JABZMI010000395">
    <property type="protein sequence ID" value="MBF1166252.1"/>
    <property type="molecule type" value="Genomic_DNA"/>
</dbReference>
<accession>A0A930BUS1</accession>
<keyword evidence="2" id="KW-0808">Transferase</keyword>
<comment type="caution">
    <text evidence="2">The sequence shown here is derived from an EMBL/GenBank/DDBJ whole genome shotgun (WGS) entry which is preliminary data.</text>
</comment>
<dbReference type="Proteomes" id="UP000718593">
    <property type="component" value="Unassembled WGS sequence"/>
</dbReference>